<dbReference type="SUPFAM" id="SSF48403">
    <property type="entry name" value="Ankyrin repeat"/>
    <property type="match status" value="1"/>
</dbReference>
<evidence type="ECO:0000313" key="2">
    <source>
        <dbReference type="EMBL" id="CAK9093251.1"/>
    </source>
</evidence>
<accession>A0ABP0R217</accession>
<protein>
    <submittedName>
        <fullName evidence="2">Uncharacterized protein</fullName>
    </submittedName>
</protein>
<keyword evidence="1" id="KW-0040">ANK repeat</keyword>
<evidence type="ECO:0000313" key="3">
    <source>
        <dbReference type="EMBL" id="CAK9093332.1"/>
    </source>
</evidence>
<feature type="repeat" description="ANK" evidence="1">
    <location>
        <begin position="66"/>
        <end position="94"/>
    </location>
</feature>
<keyword evidence="4" id="KW-1185">Reference proteome</keyword>
<dbReference type="InterPro" id="IPR036770">
    <property type="entry name" value="Ankyrin_rpt-contain_sf"/>
</dbReference>
<sequence>MPTRKGAMRMRMLRKGSSEMLRGNTVDSVLEQLNERYVKDFLKKHGFSDVHCPKAATAIDGLEVYPVHVAAQQGDDETLRILLDVGADPEVTCQGRTAADFAQEVNVNGSHVHVLNLLQKAIQVTEVAV</sequence>
<name>A0ABP0R217_9DINO</name>
<dbReference type="Gene3D" id="1.25.40.20">
    <property type="entry name" value="Ankyrin repeat-containing domain"/>
    <property type="match status" value="1"/>
</dbReference>
<dbReference type="PROSITE" id="PS50088">
    <property type="entry name" value="ANK_REPEAT"/>
    <property type="match status" value="1"/>
</dbReference>
<reference evidence="2 4" key="1">
    <citation type="submission" date="2024-02" db="EMBL/GenBank/DDBJ databases">
        <authorList>
            <person name="Chen Y."/>
            <person name="Shah S."/>
            <person name="Dougan E. K."/>
            <person name="Thang M."/>
            <person name="Chan C."/>
        </authorList>
    </citation>
    <scope>NUCLEOTIDE SEQUENCE [LARGE SCALE GENOMIC DNA]</scope>
</reference>
<dbReference type="EMBL" id="CAXAMN010025184">
    <property type="protein sequence ID" value="CAK9093251.1"/>
    <property type="molecule type" value="Genomic_DNA"/>
</dbReference>
<comment type="caution">
    <text evidence="2">The sequence shown here is derived from an EMBL/GenBank/DDBJ whole genome shotgun (WGS) entry which is preliminary data.</text>
</comment>
<evidence type="ECO:0000313" key="4">
    <source>
        <dbReference type="Proteomes" id="UP001642484"/>
    </source>
</evidence>
<dbReference type="Pfam" id="PF00023">
    <property type="entry name" value="Ank"/>
    <property type="match status" value="1"/>
</dbReference>
<gene>
    <name evidence="2" type="ORF">CCMP2556_LOCUS44583</name>
    <name evidence="3" type="ORF">CCMP2556_LOCUS44613</name>
</gene>
<proteinExistence type="predicted"/>
<dbReference type="PROSITE" id="PS50297">
    <property type="entry name" value="ANK_REP_REGION"/>
    <property type="match status" value="1"/>
</dbReference>
<dbReference type="Proteomes" id="UP001642484">
    <property type="component" value="Unassembled WGS sequence"/>
</dbReference>
<dbReference type="InterPro" id="IPR002110">
    <property type="entry name" value="Ankyrin_rpt"/>
</dbReference>
<organism evidence="2 4">
    <name type="scientific">Durusdinium trenchii</name>
    <dbReference type="NCBI Taxonomy" id="1381693"/>
    <lineage>
        <taxon>Eukaryota</taxon>
        <taxon>Sar</taxon>
        <taxon>Alveolata</taxon>
        <taxon>Dinophyceae</taxon>
        <taxon>Suessiales</taxon>
        <taxon>Symbiodiniaceae</taxon>
        <taxon>Durusdinium</taxon>
    </lineage>
</organism>
<evidence type="ECO:0000256" key="1">
    <source>
        <dbReference type="PROSITE-ProRule" id="PRU00023"/>
    </source>
</evidence>
<dbReference type="EMBL" id="CAXAMN010025195">
    <property type="protein sequence ID" value="CAK9093332.1"/>
    <property type="molecule type" value="Genomic_DNA"/>
</dbReference>